<dbReference type="InterPro" id="IPR001351">
    <property type="entry name" value="Ribosomal_uS3_C"/>
</dbReference>
<reference evidence="6" key="1">
    <citation type="journal article" date="2015" name="ISME J.">
        <title>Aquifer environment selects for microbial species cohorts in sediment and groundwater.</title>
        <authorList>
            <person name="Hug L.A."/>
            <person name="Thomas B.C."/>
            <person name="Brown C.T."/>
            <person name="Frischkorn K.R."/>
            <person name="Williams K.H."/>
            <person name="Tringe S.G."/>
            <person name="Banfield J.F."/>
        </authorList>
    </citation>
    <scope>NUCLEOTIDE SEQUENCE</scope>
</reference>
<dbReference type="Pfam" id="PF00189">
    <property type="entry name" value="Ribosomal_S3_C"/>
    <property type="match status" value="1"/>
</dbReference>
<dbReference type="GO" id="GO:0022627">
    <property type="term" value="C:cytosolic small ribosomal subunit"/>
    <property type="evidence" value="ECO:0007669"/>
    <property type="project" value="TreeGrafter"/>
</dbReference>
<evidence type="ECO:0000256" key="1">
    <source>
        <dbReference type="ARBA" id="ARBA00010761"/>
    </source>
</evidence>
<accession>A0A0H4TEI0</accession>
<dbReference type="InterPro" id="IPR057258">
    <property type="entry name" value="Ribosomal_uS3"/>
</dbReference>
<evidence type="ECO:0000313" key="6">
    <source>
        <dbReference type="EMBL" id="AKQ05027.1"/>
    </source>
</evidence>
<proteinExistence type="inferred from homology"/>
<feature type="region of interest" description="Disordered" evidence="4">
    <location>
        <begin position="78"/>
        <end position="104"/>
    </location>
</feature>
<feature type="compositionally biased region" description="Basic and acidic residues" evidence="4">
    <location>
        <begin position="90"/>
        <end position="102"/>
    </location>
</feature>
<sequence>MRVQCSGRLGGADMSRREWYREGRVPLTTLRADVDFGVATARTTVGAIGVKVWVYKGDVVPSLSATREKIAAEAALATGGPSTRRAPAKARAEQAAGEKPRGLIEAGGGKRLVEAGGGKRLVEAGGGRRVDADSALSEFEEERVVAEETLAVLADEEAAVTAETATDSEGEA</sequence>
<organism evidence="6">
    <name type="scientific">uncultured actinobacterium Rifle_16ft_4_minimus_9892</name>
    <dbReference type="NCBI Taxonomy" id="1665150"/>
    <lineage>
        <taxon>Bacteria</taxon>
        <taxon>Bacillati</taxon>
        <taxon>Actinomycetota</taxon>
        <taxon>Actinomycetes</taxon>
        <taxon>marine Actinobacteria clade</taxon>
        <taxon>environmental samples</taxon>
    </lineage>
</organism>
<dbReference type="GO" id="GO:0003735">
    <property type="term" value="F:structural constituent of ribosome"/>
    <property type="evidence" value="ECO:0007669"/>
    <property type="project" value="InterPro"/>
</dbReference>
<dbReference type="AlphaFoldDB" id="A0A0H4TEI0"/>
<protein>
    <submittedName>
        <fullName evidence="6">30S ribosomal protein S3</fullName>
    </submittedName>
</protein>
<dbReference type="SUPFAM" id="SSF54821">
    <property type="entry name" value="Ribosomal protein S3 C-terminal domain"/>
    <property type="match status" value="1"/>
</dbReference>
<dbReference type="EMBL" id="KT007057">
    <property type="protein sequence ID" value="AKQ05027.1"/>
    <property type="molecule type" value="Genomic_DNA"/>
</dbReference>
<comment type="similarity">
    <text evidence="1">Belongs to the universal ribosomal protein uS3 family.</text>
</comment>
<keyword evidence="3" id="KW-0687">Ribonucleoprotein</keyword>
<dbReference type="Gene3D" id="3.30.1140.32">
    <property type="entry name" value="Ribosomal protein S3, C-terminal domain"/>
    <property type="match status" value="1"/>
</dbReference>
<evidence type="ECO:0000256" key="4">
    <source>
        <dbReference type="SAM" id="MobiDB-lite"/>
    </source>
</evidence>
<dbReference type="PANTHER" id="PTHR11760:SF19">
    <property type="entry name" value="SMALL RIBOSOMAL SUBUNIT PROTEIN US3C"/>
    <property type="match status" value="1"/>
</dbReference>
<evidence type="ECO:0000256" key="2">
    <source>
        <dbReference type="ARBA" id="ARBA00022980"/>
    </source>
</evidence>
<feature type="domain" description="Small ribosomal subunit protein uS3 C-terminal" evidence="5">
    <location>
        <begin position="2"/>
        <end position="54"/>
    </location>
</feature>
<evidence type="ECO:0000259" key="5">
    <source>
        <dbReference type="Pfam" id="PF00189"/>
    </source>
</evidence>
<gene>
    <name evidence="6" type="primary">rpsC</name>
</gene>
<dbReference type="PANTHER" id="PTHR11760">
    <property type="entry name" value="30S/40S RIBOSOMAL PROTEIN S3"/>
    <property type="match status" value="1"/>
</dbReference>
<dbReference type="GO" id="GO:0006412">
    <property type="term" value="P:translation"/>
    <property type="evidence" value="ECO:0007669"/>
    <property type="project" value="InterPro"/>
</dbReference>
<evidence type="ECO:0000256" key="3">
    <source>
        <dbReference type="ARBA" id="ARBA00023274"/>
    </source>
</evidence>
<keyword evidence="2 6" id="KW-0689">Ribosomal protein</keyword>
<name>A0A0H4TEI0_9ACTN</name>
<dbReference type="InterPro" id="IPR036419">
    <property type="entry name" value="Ribosomal_S3_C_sf"/>
</dbReference>